<dbReference type="InterPro" id="IPR051091">
    <property type="entry name" value="O-Glucosyltr/Glycosyltrsf_90"/>
</dbReference>
<protein>
    <recommendedName>
        <fullName evidence="3">Glycosyl transferase CAP10 domain-containing protein</fullName>
    </recommendedName>
</protein>
<reference evidence="4" key="1">
    <citation type="submission" date="2021-02" db="EMBL/GenBank/DDBJ databases">
        <authorList>
            <person name="Nowell W R."/>
        </authorList>
    </citation>
    <scope>NUCLEOTIDE SEQUENCE</scope>
</reference>
<accession>A0A820JBC7</accession>
<dbReference type="PANTHER" id="PTHR12203">
    <property type="entry name" value="KDEL LYS-ASP-GLU-LEU CONTAINING - RELATED"/>
    <property type="match status" value="1"/>
</dbReference>
<dbReference type="InterPro" id="IPR006598">
    <property type="entry name" value="CAP10"/>
</dbReference>
<evidence type="ECO:0000256" key="1">
    <source>
        <dbReference type="ARBA" id="ARBA00010118"/>
    </source>
</evidence>
<proteinExistence type="inferred from homology"/>
<gene>
    <name evidence="4" type="ORF">TSG867_LOCUS7449</name>
</gene>
<dbReference type="AlphaFoldDB" id="A0A820JBC7"/>
<feature type="domain" description="Glycosyl transferase CAP10" evidence="3">
    <location>
        <begin position="177"/>
        <end position="433"/>
    </location>
</feature>
<organism evidence="4 5">
    <name type="scientific">Rotaria socialis</name>
    <dbReference type="NCBI Taxonomy" id="392032"/>
    <lineage>
        <taxon>Eukaryota</taxon>
        <taxon>Metazoa</taxon>
        <taxon>Spiralia</taxon>
        <taxon>Gnathifera</taxon>
        <taxon>Rotifera</taxon>
        <taxon>Eurotatoria</taxon>
        <taxon>Bdelloidea</taxon>
        <taxon>Philodinida</taxon>
        <taxon>Philodinidae</taxon>
        <taxon>Rotaria</taxon>
    </lineage>
</organism>
<comment type="similarity">
    <text evidence="1">Belongs to the glycosyltransferase 90 family.</text>
</comment>
<dbReference type="GO" id="GO:0016740">
    <property type="term" value="F:transferase activity"/>
    <property type="evidence" value="ECO:0007669"/>
    <property type="project" value="UniProtKB-KW"/>
</dbReference>
<evidence type="ECO:0000313" key="5">
    <source>
        <dbReference type="Proteomes" id="UP000663862"/>
    </source>
</evidence>
<dbReference type="EMBL" id="CAJOBQ010000291">
    <property type="protein sequence ID" value="CAF4319371.1"/>
    <property type="molecule type" value="Genomic_DNA"/>
</dbReference>
<dbReference type="SMART" id="SM00672">
    <property type="entry name" value="CAP10"/>
    <property type="match status" value="1"/>
</dbReference>
<comment type="caution">
    <text evidence="4">The sequence shown here is derived from an EMBL/GenBank/DDBJ whole genome shotgun (WGS) entry which is preliminary data.</text>
</comment>
<evidence type="ECO:0000313" key="4">
    <source>
        <dbReference type="EMBL" id="CAF4319371.1"/>
    </source>
</evidence>
<dbReference type="Proteomes" id="UP000663862">
    <property type="component" value="Unassembled WGS sequence"/>
</dbReference>
<dbReference type="PANTHER" id="PTHR12203:SF35">
    <property type="entry name" value="PROTEIN O-GLUCOSYLTRANSFERASE 1"/>
    <property type="match status" value="1"/>
</dbReference>
<evidence type="ECO:0000259" key="3">
    <source>
        <dbReference type="SMART" id="SM00672"/>
    </source>
</evidence>
<dbReference type="Pfam" id="PF05686">
    <property type="entry name" value="Glyco_transf_90"/>
    <property type="match status" value="1"/>
</dbReference>
<evidence type="ECO:0000256" key="2">
    <source>
        <dbReference type="ARBA" id="ARBA00022679"/>
    </source>
</evidence>
<name>A0A820JBC7_9BILA</name>
<sequence length="452" mass="53575">MAQWFWRWCNIFIQDGVHSQTAAHAEYDTHRYRLYKYNELDHTTSMHPENSFKCYQQNSSSILKDFYQLDCSNPFLKQISLAKLNAKDDVCELFNNSIDGTEYRTLYHRIKMDFQNFTEKITHYDILKMGDACPGCHHIQLIDGQLFIVQRSTAFNYQTRSRSIKTMLKHVTDTFKTIGNFEMFIHLQDAVFLKSPELDRMKHKVPVFGLTKTYSKIKRSLHPDGIVLIPCFTLWFFTAPYIGRWRNIVENLPKEADKIKWEYRIGKVVWRGARNGERAWLTGIGEQRNKSLLDIEFMDWKPGNHSQIYTDNFKTIYQYCEYKYLLHQEGSTYSNRLKYLLLCGSPVIYANFQGWQEYWYHLLKHDYNVLEFKAKGNETLFTNITEEISKDDNKAKRIGINGRALVQKYLNEQAILCYFRNVLIEYSKLFAYKPVRHPDAIDIDDFLVGYSS</sequence>
<keyword evidence="2" id="KW-0808">Transferase</keyword>